<evidence type="ECO:0000259" key="1">
    <source>
        <dbReference type="Pfam" id="PF03959"/>
    </source>
</evidence>
<organism evidence="3 4">
    <name type="scientific">Fragilariopsis cylindrus CCMP1102</name>
    <dbReference type="NCBI Taxonomy" id="635003"/>
    <lineage>
        <taxon>Eukaryota</taxon>
        <taxon>Sar</taxon>
        <taxon>Stramenopiles</taxon>
        <taxon>Ochrophyta</taxon>
        <taxon>Bacillariophyta</taxon>
        <taxon>Bacillariophyceae</taxon>
        <taxon>Bacillariophycidae</taxon>
        <taxon>Bacillariales</taxon>
        <taxon>Bacillariaceae</taxon>
        <taxon>Fragilariopsis</taxon>
    </lineage>
</organism>
<dbReference type="Proteomes" id="UP000095751">
    <property type="component" value="Unassembled WGS sequence"/>
</dbReference>
<evidence type="ECO:0000259" key="2">
    <source>
        <dbReference type="Pfam" id="PF12146"/>
    </source>
</evidence>
<accession>A0A1E7ESA9</accession>
<dbReference type="InterPro" id="IPR029058">
    <property type="entry name" value="AB_hydrolase_fold"/>
</dbReference>
<dbReference type="Pfam" id="PF12146">
    <property type="entry name" value="Hydrolase_4"/>
    <property type="match status" value="1"/>
</dbReference>
<reference evidence="3 4" key="1">
    <citation type="submission" date="2016-09" db="EMBL/GenBank/DDBJ databases">
        <title>Extensive genetic diversity and differential bi-allelic expression allows diatom success in the polar Southern Ocean.</title>
        <authorList>
            <consortium name="DOE Joint Genome Institute"/>
            <person name="Mock T."/>
            <person name="Otillar R.P."/>
            <person name="Strauss J."/>
            <person name="Dupont C."/>
            <person name="Frickenhaus S."/>
            <person name="Maumus F."/>
            <person name="Mcmullan M."/>
            <person name="Sanges R."/>
            <person name="Schmutz J."/>
            <person name="Toseland A."/>
            <person name="Valas R."/>
            <person name="Veluchamy A."/>
            <person name="Ward B.J."/>
            <person name="Allen A."/>
            <person name="Barry K."/>
            <person name="Falciatore A."/>
            <person name="Ferrante M."/>
            <person name="Fortunato A.E."/>
            <person name="Gloeckner G."/>
            <person name="Gruber A."/>
            <person name="Hipkin R."/>
            <person name="Janech M."/>
            <person name="Kroth P."/>
            <person name="Leese F."/>
            <person name="Lindquist E."/>
            <person name="Lyon B.R."/>
            <person name="Martin J."/>
            <person name="Mayer C."/>
            <person name="Parker M."/>
            <person name="Quesneville H."/>
            <person name="Raymond J."/>
            <person name="Uhlig C."/>
            <person name="Valentin K.U."/>
            <person name="Worden A.Z."/>
            <person name="Armbrust E.V."/>
            <person name="Bowler C."/>
            <person name="Green B."/>
            <person name="Moulton V."/>
            <person name="Van Oosterhout C."/>
            <person name="Grigoriev I."/>
        </authorList>
    </citation>
    <scope>NUCLEOTIDE SEQUENCE [LARGE SCALE GENOMIC DNA]</scope>
    <source>
        <strain evidence="3 4">CCMP1102</strain>
    </source>
</reference>
<dbReference type="PANTHER" id="PTHR43358:SF4">
    <property type="entry name" value="ALPHA_BETA HYDROLASE FOLD-1 DOMAIN-CONTAINING PROTEIN"/>
    <property type="match status" value="1"/>
</dbReference>
<dbReference type="SUPFAM" id="SSF53474">
    <property type="entry name" value="alpha/beta-Hydrolases"/>
    <property type="match status" value="1"/>
</dbReference>
<name>A0A1E7ESA9_9STRA</name>
<dbReference type="AlphaFoldDB" id="A0A1E7ESA9"/>
<dbReference type="KEGG" id="fcy:FRACYDRAFT_151580"/>
<dbReference type="InParanoid" id="A0A1E7ESA9"/>
<dbReference type="EMBL" id="KV784379">
    <property type="protein sequence ID" value="OEU08727.1"/>
    <property type="molecule type" value="Genomic_DNA"/>
</dbReference>
<feature type="non-terminal residue" evidence="3">
    <location>
        <position position="220"/>
    </location>
</feature>
<dbReference type="PANTHER" id="PTHR43358">
    <property type="entry name" value="ALPHA/BETA-HYDROLASE"/>
    <property type="match status" value="1"/>
</dbReference>
<sequence>MIVYLHGNASARVEVVPNLSFLLGQVGVFGVVGVDFTGSGKSDGDYVSLGYYERTDLDCVVQHLQRVYGNGNNEIVIWGRSMGASAALMYAEETSCLKGMICDSPFASLTLLCEELVERARQQGVVVPGVIVSVAIAMIARSVRLLANFNIREITPLEDVATIDIPALFIVGADDDFIPPHHSERLIESYKSGVTTNLFMVPGGHNDARPKVVFEGIEEF</sequence>
<proteinExistence type="predicted"/>
<dbReference type="GO" id="GO:0016787">
    <property type="term" value="F:hydrolase activity"/>
    <property type="evidence" value="ECO:0007669"/>
    <property type="project" value="UniProtKB-KW"/>
</dbReference>
<dbReference type="InterPro" id="IPR052920">
    <property type="entry name" value="DNA-binding_regulatory"/>
</dbReference>
<evidence type="ECO:0000313" key="3">
    <source>
        <dbReference type="EMBL" id="OEU08727.1"/>
    </source>
</evidence>
<dbReference type="Gene3D" id="3.40.50.1820">
    <property type="entry name" value="alpha/beta hydrolase"/>
    <property type="match status" value="1"/>
</dbReference>
<feature type="domain" description="Serine hydrolase" evidence="1">
    <location>
        <begin position="159"/>
        <end position="205"/>
    </location>
</feature>
<dbReference type="InterPro" id="IPR005645">
    <property type="entry name" value="FSH-like_dom"/>
</dbReference>
<keyword evidence="4" id="KW-1185">Reference proteome</keyword>
<protein>
    <submittedName>
        <fullName evidence="3">Alpha/beta-hydrolase</fullName>
    </submittedName>
</protein>
<feature type="domain" description="Serine aminopeptidase S33" evidence="2">
    <location>
        <begin position="29"/>
        <end position="112"/>
    </location>
</feature>
<dbReference type="OrthoDB" id="42716at2759"/>
<gene>
    <name evidence="3" type="ORF">FRACYDRAFT_151580</name>
</gene>
<dbReference type="Pfam" id="PF03959">
    <property type="entry name" value="FSH1"/>
    <property type="match status" value="1"/>
</dbReference>
<dbReference type="InterPro" id="IPR022742">
    <property type="entry name" value="Hydrolase_4"/>
</dbReference>
<keyword evidence="3" id="KW-0378">Hydrolase</keyword>
<evidence type="ECO:0000313" key="4">
    <source>
        <dbReference type="Proteomes" id="UP000095751"/>
    </source>
</evidence>